<dbReference type="AlphaFoldDB" id="A0A645DW51"/>
<protein>
    <submittedName>
        <fullName evidence="2">Uncharacterized protein</fullName>
    </submittedName>
</protein>
<reference evidence="2" key="1">
    <citation type="submission" date="2019-08" db="EMBL/GenBank/DDBJ databases">
        <authorList>
            <person name="Kucharzyk K."/>
            <person name="Murdoch R.W."/>
            <person name="Higgins S."/>
            <person name="Loffler F."/>
        </authorList>
    </citation>
    <scope>NUCLEOTIDE SEQUENCE</scope>
</reference>
<proteinExistence type="predicted"/>
<comment type="caution">
    <text evidence="2">The sequence shown here is derived from an EMBL/GenBank/DDBJ whole genome shotgun (WGS) entry which is preliminary data.</text>
</comment>
<dbReference type="EMBL" id="VSSQ01040170">
    <property type="protein sequence ID" value="MPM93358.1"/>
    <property type="molecule type" value="Genomic_DNA"/>
</dbReference>
<evidence type="ECO:0000313" key="2">
    <source>
        <dbReference type="EMBL" id="MPM93358.1"/>
    </source>
</evidence>
<sequence length="100" mass="10952">MGLAATRFAPQVGRHGRAHIVVARAHRQAQMRQRLFIGPDEEPLERGARQQADIQRQLLHAITSQAPRAKARGRSAAVGAMTTDLGKSGMRRASGAMHRH</sequence>
<gene>
    <name evidence="2" type="ORF">SDC9_140495</name>
</gene>
<feature type="region of interest" description="Disordered" evidence="1">
    <location>
        <begin position="64"/>
        <end position="100"/>
    </location>
</feature>
<accession>A0A645DW51</accession>
<organism evidence="2">
    <name type="scientific">bioreactor metagenome</name>
    <dbReference type="NCBI Taxonomy" id="1076179"/>
    <lineage>
        <taxon>unclassified sequences</taxon>
        <taxon>metagenomes</taxon>
        <taxon>ecological metagenomes</taxon>
    </lineage>
</organism>
<name>A0A645DW51_9ZZZZ</name>
<evidence type="ECO:0000256" key="1">
    <source>
        <dbReference type="SAM" id="MobiDB-lite"/>
    </source>
</evidence>